<comment type="caution">
    <text evidence="2">The sequence shown here is derived from an EMBL/GenBank/DDBJ whole genome shotgun (WGS) entry which is preliminary data.</text>
</comment>
<dbReference type="EMBL" id="SNRW01037888">
    <property type="protein sequence ID" value="KAA6353557.1"/>
    <property type="molecule type" value="Genomic_DNA"/>
</dbReference>
<evidence type="ECO:0000256" key="1">
    <source>
        <dbReference type="SAM" id="MobiDB-lite"/>
    </source>
</evidence>
<dbReference type="Proteomes" id="UP000324800">
    <property type="component" value="Unassembled WGS sequence"/>
</dbReference>
<dbReference type="AlphaFoldDB" id="A0A5J4T5P6"/>
<name>A0A5J4T5P6_9EUKA</name>
<feature type="non-terminal residue" evidence="2">
    <location>
        <position position="321"/>
    </location>
</feature>
<accession>A0A5J4T5P6</accession>
<gene>
    <name evidence="2" type="ORF">EZS28_050916</name>
</gene>
<sequence>MIPSLFIDKKQRYKNKNNRNETGQQRLQRIYPTSLIEEDFVGRSANSGQWCISLQAQKLQISKQSKIIDLFDDPKDLKINSQVQQGRQLARQFRQEQQAQRDRTDETADAEAQVQLQQDIQREQKRYEEQELWRTRDPFLRQLLGQYNAQGNGMAYVDIGGHFMSIHEAIDIDMVQRVESERRHQEWMNRNIRDMEYLSDESNREREIQEDDQLQERISLLLPDNARDRGRAPQMIQSRISVPDVEQDNEEQNQQEGNEQEAERSEWNVAIHHHIDPFNGETAACSFCGQQILLIELNDHEAHCPLNRAQQHAQSHTEPRI</sequence>
<evidence type="ECO:0000313" key="3">
    <source>
        <dbReference type="Proteomes" id="UP000324800"/>
    </source>
</evidence>
<evidence type="ECO:0000313" key="2">
    <source>
        <dbReference type="EMBL" id="KAA6353557.1"/>
    </source>
</evidence>
<protein>
    <submittedName>
        <fullName evidence="2">Uncharacterized protein</fullName>
    </submittedName>
</protein>
<organism evidence="2 3">
    <name type="scientific">Streblomastix strix</name>
    <dbReference type="NCBI Taxonomy" id="222440"/>
    <lineage>
        <taxon>Eukaryota</taxon>
        <taxon>Metamonada</taxon>
        <taxon>Preaxostyla</taxon>
        <taxon>Oxymonadida</taxon>
        <taxon>Streblomastigidae</taxon>
        <taxon>Streblomastix</taxon>
    </lineage>
</organism>
<proteinExistence type="predicted"/>
<reference evidence="2 3" key="1">
    <citation type="submission" date="2019-03" db="EMBL/GenBank/DDBJ databases">
        <title>Single cell metagenomics reveals metabolic interactions within the superorganism composed of flagellate Streblomastix strix and complex community of Bacteroidetes bacteria on its surface.</title>
        <authorList>
            <person name="Treitli S.C."/>
            <person name="Kolisko M."/>
            <person name="Husnik F."/>
            <person name="Keeling P."/>
            <person name="Hampl V."/>
        </authorList>
    </citation>
    <scope>NUCLEOTIDE SEQUENCE [LARGE SCALE GENOMIC DNA]</scope>
    <source>
        <strain evidence="2">ST1C</strain>
    </source>
</reference>
<feature type="region of interest" description="Disordered" evidence="1">
    <location>
        <begin position="238"/>
        <end position="264"/>
    </location>
</feature>